<evidence type="ECO:0000313" key="2">
    <source>
        <dbReference type="Proteomes" id="UP000032722"/>
    </source>
</evidence>
<dbReference type="Proteomes" id="UP000032722">
    <property type="component" value="Chromosome"/>
</dbReference>
<dbReference type="HOGENOM" id="CLU_1990189_0_0_14"/>
<organism evidence="2">
    <name type="scientific">Mycoplasmopsis gallinacea</name>
    <dbReference type="NCBI Taxonomy" id="29556"/>
    <lineage>
        <taxon>Bacteria</taxon>
        <taxon>Bacillati</taxon>
        <taxon>Mycoplasmatota</taxon>
        <taxon>Mycoplasmoidales</taxon>
        <taxon>Metamycoplasmataceae</taxon>
        <taxon>Mycoplasmopsis</taxon>
    </lineage>
</organism>
<dbReference type="AlphaFoldDB" id="A0A0D5ZJB8"/>
<protein>
    <submittedName>
        <fullName evidence="1">Uncharacterized protein</fullName>
    </submittedName>
</protein>
<reference evidence="1 2" key="1">
    <citation type="journal article" date="2015" name="Genome Announc.">
        <title>Complete Genome Sequence of Mycoplasma meleagridis, a Possible Emerging Pathogen in Chickens.</title>
        <authorList>
            <person name="Abolnik C."/>
        </authorList>
    </citation>
    <scope>NUCLEOTIDE SEQUENCE [LARGE SCALE GENOMIC DNA]</scope>
    <source>
        <strain evidence="1 2">B2096 8B</strain>
    </source>
</reference>
<sequence length="125" mass="14813">MKLLSSNISRHIETKFASDINKIIDLINDWWVENFNQNFGLIEVDSIRFGESIELNNRTTEEKWYNGCLINWGLKAILKLVFDLQPTKQIALYNADRILNTNLFNDTYNKIIDELKRLKENNYEI</sequence>
<dbReference type="PATRIC" id="fig|29556.3.peg.92"/>
<dbReference type="EMBL" id="CP011021">
    <property type="protein sequence ID" value="AKA49755.1"/>
    <property type="molecule type" value="Genomic_DNA"/>
</dbReference>
<proteinExistence type="predicted"/>
<accession>A0A0D5ZJB8</accession>
<evidence type="ECO:0000313" key="1">
    <source>
        <dbReference type="EMBL" id="AKA49755.1"/>
    </source>
</evidence>
<gene>
    <name evidence="1" type="ORF">VO56_00460</name>
</gene>
<dbReference type="KEGG" id="mgb:VO56_00460"/>
<name>A0A0D5ZJB8_9BACT</name>